<dbReference type="AlphaFoldDB" id="A0A818Y9U7"/>
<evidence type="ECO:0000256" key="1">
    <source>
        <dbReference type="SAM" id="MobiDB-lite"/>
    </source>
</evidence>
<feature type="compositionally biased region" description="Basic residues" evidence="1">
    <location>
        <begin position="107"/>
        <end position="128"/>
    </location>
</feature>
<feature type="chain" id="PRO_5032401619" evidence="2">
    <location>
        <begin position="20"/>
        <end position="176"/>
    </location>
</feature>
<reference evidence="3" key="1">
    <citation type="submission" date="2021-02" db="EMBL/GenBank/DDBJ databases">
        <authorList>
            <person name="Nowell W R."/>
        </authorList>
    </citation>
    <scope>NUCLEOTIDE SEQUENCE</scope>
</reference>
<evidence type="ECO:0000313" key="4">
    <source>
        <dbReference type="Proteomes" id="UP000663823"/>
    </source>
</evidence>
<dbReference type="EMBL" id="CAJOAX010001819">
    <property type="protein sequence ID" value="CAF3748003.1"/>
    <property type="molecule type" value="Genomic_DNA"/>
</dbReference>
<feature type="signal peptide" evidence="2">
    <location>
        <begin position="1"/>
        <end position="19"/>
    </location>
</feature>
<feature type="compositionally biased region" description="Low complexity" evidence="1">
    <location>
        <begin position="52"/>
        <end position="62"/>
    </location>
</feature>
<comment type="caution">
    <text evidence="3">The sequence shown here is derived from an EMBL/GenBank/DDBJ whole genome shotgun (WGS) entry which is preliminary data.</text>
</comment>
<proteinExistence type="predicted"/>
<feature type="compositionally biased region" description="Basic and acidic residues" evidence="1">
    <location>
        <begin position="129"/>
        <end position="144"/>
    </location>
</feature>
<feature type="region of interest" description="Disordered" evidence="1">
    <location>
        <begin position="100"/>
        <end position="144"/>
    </location>
</feature>
<feature type="region of interest" description="Disordered" evidence="1">
    <location>
        <begin position="157"/>
        <end position="176"/>
    </location>
</feature>
<feature type="region of interest" description="Disordered" evidence="1">
    <location>
        <begin position="49"/>
        <end position="68"/>
    </location>
</feature>
<keyword evidence="2" id="KW-0732">Signal</keyword>
<sequence length="176" mass="20319">MNLSLFYFTFSLFIILLAADQTQLNIDSCPTSRRLLFFGKFNFTLGGKKSAHISSSSKSSKYSRTDHKHGSTIFIQPQTSTELGQKVRSYSHLLTPKVVKKEEQSKLKKPKSQRKKRPIHKQIKKKNTTQHDTKTRDLVAIDDQERDRCRALLHIDQPNISIPPKDTKKPKKIKKK</sequence>
<evidence type="ECO:0000313" key="3">
    <source>
        <dbReference type="EMBL" id="CAF3748003.1"/>
    </source>
</evidence>
<organism evidence="3 4">
    <name type="scientific">Rotaria sordida</name>
    <dbReference type="NCBI Taxonomy" id="392033"/>
    <lineage>
        <taxon>Eukaryota</taxon>
        <taxon>Metazoa</taxon>
        <taxon>Spiralia</taxon>
        <taxon>Gnathifera</taxon>
        <taxon>Rotifera</taxon>
        <taxon>Eurotatoria</taxon>
        <taxon>Bdelloidea</taxon>
        <taxon>Philodinida</taxon>
        <taxon>Philodinidae</taxon>
        <taxon>Rotaria</taxon>
    </lineage>
</organism>
<protein>
    <submittedName>
        <fullName evidence="3">Uncharacterized protein</fullName>
    </submittedName>
</protein>
<evidence type="ECO:0000256" key="2">
    <source>
        <dbReference type="SAM" id="SignalP"/>
    </source>
</evidence>
<name>A0A818Y9U7_9BILA</name>
<dbReference type="Proteomes" id="UP000663823">
    <property type="component" value="Unassembled WGS sequence"/>
</dbReference>
<accession>A0A818Y9U7</accession>
<gene>
    <name evidence="3" type="ORF">OTI717_LOCUS15415</name>
</gene>